<dbReference type="OrthoDB" id="7873796at2"/>
<dbReference type="Proteomes" id="UP000321523">
    <property type="component" value="Unassembled WGS sequence"/>
</dbReference>
<accession>A0A512DIB1</accession>
<evidence type="ECO:0000256" key="4">
    <source>
        <dbReference type="PROSITE-ProRule" id="PRU00433"/>
    </source>
</evidence>
<keyword evidence="8" id="KW-1185">Reference proteome</keyword>
<evidence type="ECO:0000313" key="8">
    <source>
        <dbReference type="Proteomes" id="UP000321523"/>
    </source>
</evidence>
<evidence type="ECO:0000256" key="2">
    <source>
        <dbReference type="ARBA" id="ARBA00022723"/>
    </source>
</evidence>
<keyword evidence="5" id="KW-0732">Signal</keyword>
<dbReference type="GO" id="GO:0009055">
    <property type="term" value="F:electron transfer activity"/>
    <property type="evidence" value="ECO:0007669"/>
    <property type="project" value="InterPro"/>
</dbReference>
<proteinExistence type="predicted"/>
<comment type="caution">
    <text evidence="7">The sequence shown here is derived from an EMBL/GenBank/DDBJ whole genome shotgun (WGS) entry which is preliminary data.</text>
</comment>
<dbReference type="InterPro" id="IPR036909">
    <property type="entry name" value="Cyt_c-like_dom_sf"/>
</dbReference>
<evidence type="ECO:0000256" key="5">
    <source>
        <dbReference type="SAM" id="SignalP"/>
    </source>
</evidence>
<dbReference type="GO" id="GO:0046872">
    <property type="term" value="F:metal ion binding"/>
    <property type="evidence" value="ECO:0007669"/>
    <property type="project" value="UniProtKB-KW"/>
</dbReference>
<name>A0A512DIB1_9PROT</name>
<evidence type="ECO:0000256" key="3">
    <source>
        <dbReference type="ARBA" id="ARBA00023004"/>
    </source>
</evidence>
<keyword evidence="2 4" id="KW-0479">Metal-binding</keyword>
<keyword evidence="3 4" id="KW-0408">Iron</keyword>
<dbReference type="EMBL" id="BJYZ01000002">
    <property type="protein sequence ID" value="GEO36175.1"/>
    <property type="molecule type" value="Genomic_DNA"/>
</dbReference>
<evidence type="ECO:0000259" key="6">
    <source>
        <dbReference type="PROSITE" id="PS51007"/>
    </source>
</evidence>
<dbReference type="InterPro" id="IPR009056">
    <property type="entry name" value="Cyt_c-like_dom"/>
</dbReference>
<feature type="domain" description="Cytochrome c" evidence="6">
    <location>
        <begin position="24"/>
        <end position="108"/>
    </location>
</feature>
<dbReference type="SUPFAM" id="SSF46626">
    <property type="entry name" value="Cytochrome c"/>
    <property type="match status" value="1"/>
</dbReference>
<dbReference type="GO" id="GO:0020037">
    <property type="term" value="F:heme binding"/>
    <property type="evidence" value="ECO:0007669"/>
    <property type="project" value="InterPro"/>
</dbReference>
<dbReference type="PROSITE" id="PS51007">
    <property type="entry name" value="CYTC"/>
    <property type="match status" value="1"/>
</dbReference>
<evidence type="ECO:0000256" key="1">
    <source>
        <dbReference type="ARBA" id="ARBA00022617"/>
    </source>
</evidence>
<gene>
    <name evidence="7" type="ORF">SAE02_03230</name>
</gene>
<dbReference type="AlphaFoldDB" id="A0A512DIB1"/>
<reference evidence="7 8" key="1">
    <citation type="submission" date="2019-07" db="EMBL/GenBank/DDBJ databases">
        <title>Whole genome shotgun sequence of Skermanella aerolata NBRC 106429.</title>
        <authorList>
            <person name="Hosoyama A."/>
            <person name="Uohara A."/>
            <person name="Ohji S."/>
            <person name="Ichikawa N."/>
        </authorList>
    </citation>
    <scope>NUCLEOTIDE SEQUENCE [LARGE SCALE GENOMIC DNA]</scope>
    <source>
        <strain evidence="7 8">NBRC 106429</strain>
    </source>
</reference>
<evidence type="ECO:0000313" key="7">
    <source>
        <dbReference type="EMBL" id="GEO36175.1"/>
    </source>
</evidence>
<feature type="signal peptide" evidence="5">
    <location>
        <begin position="1"/>
        <end position="23"/>
    </location>
</feature>
<feature type="chain" id="PRO_5022180126" description="Cytochrome c domain-containing protein" evidence="5">
    <location>
        <begin position="24"/>
        <end position="112"/>
    </location>
</feature>
<keyword evidence="1 4" id="KW-0349">Heme</keyword>
<dbReference type="RefSeq" id="WP_044425647.1">
    <property type="nucleotide sequence ID" value="NZ_BJYZ01000002.1"/>
</dbReference>
<organism evidence="7 8">
    <name type="scientific">Skermanella aerolata</name>
    <dbReference type="NCBI Taxonomy" id="393310"/>
    <lineage>
        <taxon>Bacteria</taxon>
        <taxon>Pseudomonadati</taxon>
        <taxon>Pseudomonadota</taxon>
        <taxon>Alphaproteobacteria</taxon>
        <taxon>Rhodospirillales</taxon>
        <taxon>Azospirillaceae</taxon>
        <taxon>Skermanella</taxon>
    </lineage>
</organism>
<sequence>MRRILLVAALPVMMAMLGTAALAATDGPGQPGYGRGLAGDLCGDCHIVSPDQHYDGQIGPNLIERVREPEITELALRSYLQTTHPVMPNIMLTREQADDVIAYLLTFKGKPK</sequence>
<protein>
    <recommendedName>
        <fullName evidence="6">Cytochrome c domain-containing protein</fullName>
    </recommendedName>
</protein>
<dbReference type="Gene3D" id="1.10.760.10">
    <property type="entry name" value="Cytochrome c-like domain"/>
    <property type="match status" value="1"/>
</dbReference>